<evidence type="ECO:0000313" key="3">
    <source>
        <dbReference type="Proteomes" id="UP001482620"/>
    </source>
</evidence>
<dbReference type="Proteomes" id="UP001482620">
    <property type="component" value="Unassembled WGS sequence"/>
</dbReference>
<protein>
    <submittedName>
        <fullName evidence="2">Uncharacterized protein</fullName>
    </submittedName>
</protein>
<evidence type="ECO:0000313" key="2">
    <source>
        <dbReference type="EMBL" id="MEQ2232492.1"/>
    </source>
</evidence>
<dbReference type="EMBL" id="JAHRIQ010035678">
    <property type="protein sequence ID" value="MEQ2232492.1"/>
    <property type="molecule type" value="Genomic_DNA"/>
</dbReference>
<reference evidence="2 3" key="1">
    <citation type="submission" date="2021-06" db="EMBL/GenBank/DDBJ databases">
        <authorList>
            <person name="Palmer J.M."/>
        </authorList>
    </citation>
    <scope>NUCLEOTIDE SEQUENCE [LARGE SCALE GENOMIC DNA]</scope>
    <source>
        <strain evidence="3">if_2019</strain>
        <tissue evidence="2">Muscle</tissue>
    </source>
</reference>
<evidence type="ECO:0000256" key="1">
    <source>
        <dbReference type="SAM" id="Phobius"/>
    </source>
</evidence>
<keyword evidence="1" id="KW-1133">Transmembrane helix</keyword>
<organism evidence="2 3">
    <name type="scientific">Ilyodon furcidens</name>
    <name type="common">goldbreast splitfin</name>
    <dbReference type="NCBI Taxonomy" id="33524"/>
    <lineage>
        <taxon>Eukaryota</taxon>
        <taxon>Metazoa</taxon>
        <taxon>Chordata</taxon>
        <taxon>Craniata</taxon>
        <taxon>Vertebrata</taxon>
        <taxon>Euteleostomi</taxon>
        <taxon>Actinopterygii</taxon>
        <taxon>Neopterygii</taxon>
        <taxon>Teleostei</taxon>
        <taxon>Neoteleostei</taxon>
        <taxon>Acanthomorphata</taxon>
        <taxon>Ovalentaria</taxon>
        <taxon>Atherinomorphae</taxon>
        <taxon>Cyprinodontiformes</taxon>
        <taxon>Goodeidae</taxon>
        <taxon>Ilyodon</taxon>
    </lineage>
</organism>
<keyword evidence="1" id="KW-0472">Membrane</keyword>
<proteinExistence type="predicted"/>
<accession>A0ABV0TLY2</accession>
<sequence>MSHKRLELCQRHSFCISTDIFYFTLPCAPIDFKPCRGTEKLRDWNKFKPTVGILFEREGRRQLRSISVAASLGCIVSMLGQAGVGVGEVTSTPTMSL</sequence>
<keyword evidence="1" id="KW-0812">Transmembrane</keyword>
<comment type="caution">
    <text evidence="2">The sequence shown here is derived from an EMBL/GenBank/DDBJ whole genome shotgun (WGS) entry which is preliminary data.</text>
</comment>
<gene>
    <name evidence="2" type="ORF">ILYODFUR_011978</name>
</gene>
<name>A0ABV0TLY2_9TELE</name>
<keyword evidence="3" id="KW-1185">Reference proteome</keyword>
<feature type="transmembrane region" description="Helical" evidence="1">
    <location>
        <begin position="66"/>
        <end position="87"/>
    </location>
</feature>